<dbReference type="RefSeq" id="WP_380316117.1">
    <property type="nucleotide sequence ID" value="NZ_JBHYPW010000002.1"/>
</dbReference>
<dbReference type="EMBL" id="JBHYPX010000003">
    <property type="protein sequence ID" value="MFE1350904.1"/>
    <property type="molecule type" value="Genomic_DNA"/>
</dbReference>
<sequence>MKHRTTATTLLLAAALLAAAAPADAQSVPPPGTQAQATDARTRAWQADAFPAGEAAVRSATPVGGRTTWALGTRTVGEGRERTSVEVAYARDGADGPWRALVLPEGVSGTTVTPDGSGGTWVTGSRPGGTVSVSRYRAGHWQTQEAPLPAHAMGGGLNGFATAGDPDDVWAVGYYQPDDYLTFYGVIDHWDGKTWQQVPTPDLGTDYWTLSAVVANSPSDVWASGNVGHEDGWARPLLLHYDGRTWSRVATPELDARPGELTSLLAAGPNDIWAAGAEIGPSHRDKPIVAHYDGRSWTYQETGIDAGRLYGLVRTPNGVAVVGASLTDGVYRPTGAQLTGRGWESLDIPQSTTSGGRRPAGIVSVAGRLTVVGTDYAGAGDERAELPFSLTR</sequence>
<dbReference type="InterPro" id="IPR011045">
    <property type="entry name" value="N2O_reductase_N"/>
</dbReference>
<feature type="signal peptide" evidence="2">
    <location>
        <begin position="1"/>
        <end position="25"/>
    </location>
</feature>
<comment type="caution">
    <text evidence="3">The sequence shown here is derived from an EMBL/GenBank/DDBJ whole genome shotgun (WGS) entry which is preliminary data.</text>
</comment>
<protein>
    <recommendedName>
        <fullName evidence="5">Secreted protein</fullName>
    </recommendedName>
</protein>
<organism evidence="3 4">
    <name type="scientific">Kitasatospora phosalacinea</name>
    <dbReference type="NCBI Taxonomy" id="2065"/>
    <lineage>
        <taxon>Bacteria</taxon>
        <taxon>Bacillati</taxon>
        <taxon>Actinomycetota</taxon>
        <taxon>Actinomycetes</taxon>
        <taxon>Kitasatosporales</taxon>
        <taxon>Streptomycetaceae</taxon>
        <taxon>Kitasatospora</taxon>
    </lineage>
</organism>
<evidence type="ECO:0008006" key="5">
    <source>
        <dbReference type="Google" id="ProtNLM"/>
    </source>
</evidence>
<evidence type="ECO:0000313" key="4">
    <source>
        <dbReference type="Proteomes" id="UP001599542"/>
    </source>
</evidence>
<evidence type="ECO:0000256" key="2">
    <source>
        <dbReference type="SAM" id="SignalP"/>
    </source>
</evidence>
<proteinExistence type="predicted"/>
<feature type="region of interest" description="Disordered" evidence="1">
    <location>
        <begin position="109"/>
        <end position="128"/>
    </location>
</feature>
<evidence type="ECO:0000256" key="1">
    <source>
        <dbReference type="SAM" id="MobiDB-lite"/>
    </source>
</evidence>
<keyword evidence="4" id="KW-1185">Reference proteome</keyword>
<dbReference type="Proteomes" id="UP001599542">
    <property type="component" value="Unassembled WGS sequence"/>
</dbReference>
<name>A0ABW6GDZ6_9ACTN</name>
<dbReference type="SUPFAM" id="SSF50974">
    <property type="entry name" value="Nitrous oxide reductase, N-terminal domain"/>
    <property type="match status" value="1"/>
</dbReference>
<feature type="chain" id="PRO_5046991851" description="Secreted protein" evidence="2">
    <location>
        <begin position="26"/>
        <end position="392"/>
    </location>
</feature>
<keyword evidence="2" id="KW-0732">Signal</keyword>
<evidence type="ECO:0000313" key="3">
    <source>
        <dbReference type="EMBL" id="MFE1350904.1"/>
    </source>
</evidence>
<reference evidence="3 4" key="1">
    <citation type="submission" date="2024-09" db="EMBL/GenBank/DDBJ databases">
        <title>The Natural Products Discovery Center: Release of the First 8490 Sequenced Strains for Exploring Actinobacteria Biosynthetic Diversity.</title>
        <authorList>
            <person name="Kalkreuter E."/>
            <person name="Kautsar S.A."/>
            <person name="Yang D."/>
            <person name="Bader C.D."/>
            <person name="Teijaro C.N."/>
            <person name="Fluegel L."/>
            <person name="Davis C.M."/>
            <person name="Simpson J.R."/>
            <person name="Lauterbach L."/>
            <person name="Steele A.D."/>
            <person name="Gui C."/>
            <person name="Meng S."/>
            <person name="Li G."/>
            <person name="Viehrig K."/>
            <person name="Ye F."/>
            <person name="Su P."/>
            <person name="Kiefer A.F."/>
            <person name="Nichols A."/>
            <person name="Cepeda A.J."/>
            <person name="Yan W."/>
            <person name="Fan B."/>
            <person name="Jiang Y."/>
            <person name="Adhikari A."/>
            <person name="Zheng C.-J."/>
            <person name="Schuster L."/>
            <person name="Cowan T.M."/>
            <person name="Smanski M.J."/>
            <person name="Chevrette M.G."/>
            <person name="De Carvalho L.P.S."/>
            <person name="Shen B."/>
        </authorList>
    </citation>
    <scope>NUCLEOTIDE SEQUENCE [LARGE SCALE GENOMIC DNA]</scope>
    <source>
        <strain evidence="3 4">NPDC058753</strain>
    </source>
</reference>
<gene>
    <name evidence="3" type="ORF">ACFW6T_02805</name>
</gene>
<accession>A0ABW6GDZ6</accession>